<gene>
    <name evidence="2" type="ORF">FDG2_3278</name>
</gene>
<dbReference type="Proteomes" id="UP000199013">
    <property type="component" value="Unassembled WGS sequence"/>
</dbReference>
<keyword evidence="3" id="KW-1185">Reference proteome</keyword>
<feature type="domain" description="Transposase IS204/IS1001/IS1096/IS1165 DDE" evidence="1">
    <location>
        <begin position="2"/>
        <end position="47"/>
    </location>
</feature>
<evidence type="ECO:0000313" key="2">
    <source>
        <dbReference type="EMBL" id="SBW22894.1"/>
    </source>
</evidence>
<dbReference type="EMBL" id="FLUV01001380">
    <property type="protein sequence ID" value="SBW22894.1"/>
    <property type="molecule type" value="Genomic_DNA"/>
</dbReference>
<dbReference type="InterPro" id="IPR002560">
    <property type="entry name" value="Transposase_DDE"/>
</dbReference>
<accession>A0A1C3NZB5</accession>
<dbReference type="Pfam" id="PF01610">
    <property type="entry name" value="DDE_Tnp_ISL3"/>
    <property type="match status" value="1"/>
</dbReference>
<name>A0A1C3NZB5_9ACTN</name>
<sequence length="64" mass="7024">MEEQRLAIRNTLEYAVSNARSEAANTHLRQFTRRACGFHSPDALIAKATLTLGGLNITLPGRVT</sequence>
<dbReference type="AlphaFoldDB" id="A0A1C3NZB5"/>
<organism evidence="2 3">
    <name type="scientific">Candidatus Protofrankia californiensis</name>
    <dbReference type="NCBI Taxonomy" id="1839754"/>
    <lineage>
        <taxon>Bacteria</taxon>
        <taxon>Bacillati</taxon>
        <taxon>Actinomycetota</taxon>
        <taxon>Actinomycetes</taxon>
        <taxon>Frankiales</taxon>
        <taxon>Frankiaceae</taxon>
        <taxon>Protofrankia</taxon>
    </lineage>
</organism>
<evidence type="ECO:0000259" key="1">
    <source>
        <dbReference type="Pfam" id="PF01610"/>
    </source>
</evidence>
<proteinExistence type="predicted"/>
<reference evidence="3" key="1">
    <citation type="submission" date="2016-02" db="EMBL/GenBank/DDBJ databases">
        <authorList>
            <person name="Wibberg D."/>
        </authorList>
    </citation>
    <scope>NUCLEOTIDE SEQUENCE [LARGE SCALE GENOMIC DNA]</scope>
</reference>
<evidence type="ECO:0000313" key="3">
    <source>
        <dbReference type="Proteomes" id="UP000199013"/>
    </source>
</evidence>
<protein>
    <recommendedName>
        <fullName evidence="1">Transposase IS204/IS1001/IS1096/IS1165 DDE domain-containing protein</fullName>
    </recommendedName>
</protein>